<protein>
    <submittedName>
        <fullName evidence="1">Uncharacterized protein</fullName>
    </submittedName>
</protein>
<gene>
    <name evidence="1" type="ORF">F5897_000710</name>
</gene>
<accession>A0A840DQD6</accession>
<reference evidence="1" key="1">
    <citation type="submission" date="2020-08" db="EMBL/GenBank/DDBJ databases">
        <title>Sequencing the genomes of 1000 actinobacteria strains.</title>
        <authorList>
            <person name="Klenk H.-P."/>
        </authorList>
    </citation>
    <scope>NUCLEOTIDE SEQUENCE [LARGE SCALE GENOMIC DNA]</scope>
    <source>
        <strain evidence="1">DSM 27064</strain>
    </source>
</reference>
<organism evidence="1 2">
    <name type="scientific">Canibacter oris</name>
    <dbReference type="NCBI Taxonomy" id="1365628"/>
    <lineage>
        <taxon>Bacteria</taxon>
        <taxon>Bacillati</taxon>
        <taxon>Actinomycetota</taxon>
        <taxon>Actinomycetes</taxon>
        <taxon>Micrococcales</taxon>
        <taxon>Microbacteriaceae</taxon>
        <taxon>Canibacter</taxon>
    </lineage>
</organism>
<keyword evidence="2" id="KW-1185">Reference proteome</keyword>
<comment type="caution">
    <text evidence="1">The sequence shown here is derived from an EMBL/GenBank/DDBJ whole genome shotgun (WGS) entry which is preliminary data.</text>
</comment>
<dbReference type="EMBL" id="JACIFD010000006">
    <property type="protein sequence ID" value="MBB4071406.1"/>
    <property type="molecule type" value="Genomic_DNA"/>
</dbReference>
<name>A0A840DQD6_9MICO</name>
<evidence type="ECO:0000313" key="1">
    <source>
        <dbReference type="EMBL" id="MBB4071406.1"/>
    </source>
</evidence>
<proteinExistence type="predicted"/>
<dbReference type="RefSeq" id="WP_183304493.1">
    <property type="nucleotide sequence ID" value="NZ_JACIFD010000006.1"/>
</dbReference>
<dbReference type="AlphaFoldDB" id="A0A840DQD6"/>
<dbReference type="Proteomes" id="UP000571183">
    <property type="component" value="Unassembled WGS sequence"/>
</dbReference>
<sequence>MHLSDAELLQLRDRVTAILEQHPEVVALTPLPAAGVVGQTIQVLKDFIGKPDNHLPQVSVAGGSLTVAAGLRVAATSPAPQLLDELAAAVRRELAAPDSAPETGSAAAATPALAAPTLNPADIQVQLVATSIDQTGGAA</sequence>
<evidence type="ECO:0000313" key="2">
    <source>
        <dbReference type="Proteomes" id="UP000571183"/>
    </source>
</evidence>